<gene>
    <name evidence="1" type="ORF">FRY98_11720</name>
</gene>
<accession>A0A5D0CXX0</accession>
<name>A0A5D0CXX0_9BACL</name>
<dbReference type="InterPro" id="IPR011004">
    <property type="entry name" value="Trimer_LpxA-like_sf"/>
</dbReference>
<dbReference type="Pfam" id="PF00132">
    <property type="entry name" value="Hexapep"/>
    <property type="match status" value="1"/>
</dbReference>
<comment type="caution">
    <text evidence="1">The sequence shown here is derived from an EMBL/GenBank/DDBJ whole genome shotgun (WGS) entry which is preliminary data.</text>
</comment>
<evidence type="ECO:0000313" key="2">
    <source>
        <dbReference type="Proteomes" id="UP000325218"/>
    </source>
</evidence>
<dbReference type="Gene3D" id="2.160.10.10">
    <property type="entry name" value="Hexapeptide repeat proteins"/>
    <property type="match status" value="1"/>
</dbReference>
<reference evidence="1 2" key="1">
    <citation type="submission" date="2019-08" db="EMBL/GenBank/DDBJ databases">
        <title>Genome sequencing of Paenibacillus faecis DSM 23593(T).</title>
        <authorList>
            <person name="Kook J.-K."/>
            <person name="Park S.-N."/>
            <person name="Lim Y.K."/>
        </authorList>
    </citation>
    <scope>NUCLEOTIDE SEQUENCE [LARGE SCALE GENOMIC DNA]</scope>
    <source>
        <strain evidence="1 2">DSM 23593</strain>
    </source>
</reference>
<sequence>MGWPHGFLVHVCTLGQGTLIGMGAIVLNGAEIGEYALVGAGYFDTENKKSTLYSFPGTSGKEYRITKQ</sequence>
<evidence type="ECO:0000313" key="1">
    <source>
        <dbReference type="EMBL" id="TYA13727.1"/>
    </source>
</evidence>
<organism evidence="1 2">
    <name type="scientific">Paenibacillus faecis</name>
    <dbReference type="NCBI Taxonomy" id="862114"/>
    <lineage>
        <taxon>Bacteria</taxon>
        <taxon>Bacillati</taxon>
        <taxon>Bacillota</taxon>
        <taxon>Bacilli</taxon>
        <taxon>Bacillales</taxon>
        <taxon>Paenibacillaceae</taxon>
        <taxon>Paenibacillus</taxon>
    </lineage>
</organism>
<dbReference type="EMBL" id="VSDO01000002">
    <property type="protein sequence ID" value="TYA13727.1"/>
    <property type="molecule type" value="Genomic_DNA"/>
</dbReference>
<dbReference type="InterPro" id="IPR001451">
    <property type="entry name" value="Hexapep"/>
</dbReference>
<dbReference type="OrthoDB" id="9803036at2"/>
<dbReference type="Proteomes" id="UP000325218">
    <property type="component" value="Unassembled WGS sequence"/>
</dbReference>
<dbReference type="SUPFAM" id="SSF51161">
    <property type="entry name" value="Trimeric LpxA-like enzymes"/>
    <property type="match status" value="1"/>
</dbReference>
<keyword evidence="2" id="KW-1185">Reference proteome</keyword>
<proteinExistence type="predicted"/>
<dbReference type="AlphaFoldDB" id="A0A5D0CXX0"/>
<protein>
    <submittedName>
        <fullName evidence="1">Uncharacterized protein</fullName>
    </submittedName>
</protein>